<dbReference type="AlphaFoldDB" id="A0A8K0SN21"/>
<feature type="compositionally biased region" description="Basic residues" evidence="1">
    <location>
        <begin position="1"/>
        <end position="15"/>
    </location>
</feature>
<proteinExistence type="predicted"/>
<sequence>MKRFERKAQSQRKHGPPSVSAASKAPAAPPIHRPEWKGPGYVPKANRKPPPRPTPSSGPRVLEQLIPQELQQLVLDIYRETFPACNDFEELKPALREIKDAVAQGNFEQAFGTEDKREKFTIRWSPSKALACSNILASVFNELKEEESVNLLKHGQDHRAINVLSFGQAPAGLMAFMALMKHQDFDLASNSPSPLSSDGNSESQCSHNSRWNIHLIHAVDWSHVISSLHQSLTQPRPLSKYASAKARASNMPPLAHDALSWHFTQSDAVGCEAEALHDMMGSCPALITLLFTLGDMYSSSISQASAFLRNLTASAPKGSLLVVVDDMKTYPEGQEEGLHLSELIYGALNPEERREEPRREEDALEKSKAWEKLVEHDDNVFQIRKGLWFPVSLENIKYQIHVLKRL</sequence>
<dbReference type="Pfam" id="PF11312">
    <property type="entry name" value="Methyltransf_34"/>
    <property type="match status" value="1"/>
</dbReference>
<dbReference type="EMBL" id="JAGPNK010000010">
    <property type="protein sequence ID" value="KAH7312714.1"/>
    <property type="molecule type" value="Genomic_DNA"/>
</dbReference>
<evidence type="ECO:0000313" key="3">
    <source>
        <dbReference type="Proteomes" id="UP000813444"/>
    </source>
</evidence>
<dbReference type="OrthoDB" id="6419443at2759"/>
<accession>A0A8K0SN21</accession>
<protein>
    <submittedName>
        <fullName evidence="2">Uncharacterized protein</fullName>
    </submittedName>
</protein>
<gene>
    <name evidence="2" type="ORF">B0I35DRAFT_437575</name>
</gene>
<keyword evidence="3" id="KW-1185">Reference proteome</keyword>
<feature type="region of interest" description="Disordered" evidence="1">
    <location>
        <begin position="1"/>
        <end position="60"/>
    </location>
</feature>
<reference evidence="2" key="1">
    <citation type="journal article" date="2021" name="Nat. Commun.">
        <title>Genetic determinants of endophytism in the Arabidopsis root mycobiome.</title>
        <authorList>
            <person name="Mesny F."/>
            <person name="Miyauchi S."/>
            <person name="Thiergart T."/>
            <person name="Pickel B."/>
            <person name="Atanasova L."/>
            <person name="Karlsson M."/>
            <person name="Huettel B."/>
            <person name="Barry K.W."/>
            <person name="Haridas S."/>
            <person name="Chen C."/>
            <person name="Bauer D."/>
            <person name="Andreopoulos W."/>
            <person name="Pangilinan J."/>
            <person name="LaButti K."/>
            <person name="Riley R."/>
            <person name="Lipzen A."/>
            <person name="Clum A."/>
            <person name="Drula E."/>
            <person name="Henrissat B."/>
            <person name="Kohler A."/>
            <person name="Grigoriev I.V."/>
            <person name="Martin F.M."/>
            <person name="Hacquard S."/>
        </authorList>
    </citation>
    <scope>NUCLEOTIDE SEQUENCE</scope>
    <source>
        <strain evidence="2">MPI-CAGE-CH-0235</strain>
    </source>
</reference>
<name>A0A8K0SN21_9HYPO</name>
<evidence type="ECO:0000313" key="2">
    <source>
        <dbReference type="EMBL" id="KAH7312714.1"/>
    </source>
</evidence>
<comment type="caution">
    <text evidence="2">The sequence shown here is derived from an EMBL/GenBank/DDBJ whole genome shotgun (WGS) entry which is preliminary data.</text>
</comment>
<dbReference type="InterPro" id="IPR021463">
    <property type="entry name" value="Methyltransf_34"/>
</dbReference>
<organism evidence="2 3">
    <name type="scientific">Stachybotrys elegans</name>
    <dbReference type="NCBI Taxonomy" id="80388"/>
    <lineage>
        <taxon>Eukaryota</taxon>
        <taxon>Fungi</taxon>
        <taxon>Dikarya</taxon>
        <taxon>Ascomycota</taxon>
        <taxon>Pezizomycotina</taxon>
        <taxon>Sordariomycetes</taxon>
        <taxon>Hypocreomycetidae</taxon>
        <taxon>Hypocreales</taxon>
        <taxon>Stachybotryaceae</taxon>
        <taxon>Stachybotrys</taxon>
    </lineage>
</organism>
<feature type="compositionally biased region" description="Low complexity" evidence="1">
    <location>
        <begin position="16"/>
        <end position="26"/>
    </location>
</feature>
<evidence type="ECO:0000256" key="1">
    <source>
        <dbReference type="SAM" id="MobiDB-lite"/>
    </source>
</evidence>
<dbReference type="Proteomes" id="UP000813444">
    <property type="component" value="Unassembled WGS sequence"/>
</dbReference>